<keyword evidence="2" id="KW-1185">Reference proteome</keyword>
<name>A0ABR1ANC9_POLSC</name>
<evidence type="ECO:0000313" key="2">
    <source>
        <dbReference type="Proteomes" id="UP001359485"/>
    </source>
</evidence>
<proteinExistence type="predicted"/>
<evidence type="ECO:0000313" key="1">
    <source>
        <dbReference type="EMBL" id="KAK6623996.1"/>
    </source>
</evidence>
<gene>
    <name evidence="1" type="ORF">RUM44_010854</name>
</gene>
<protein>
    <submittedName>
        <fullName evidence="1">Uncharacterized protein</fullName>
    </submittedName>
</protein>
<dbReference type="Proteomes" id="UP001359485">
    <property type="component" value="Unassembled WGS sequence"/>
</dbReference>
<dbReference type="EMBL" id="JAWJWF010000046">
    <property type="protein sequence ID" value="KAK6623996.1"/>
    <property type="molecule type" value="Genomic_DNA"/>
</dbReference>
<organism evidence="1 2">
    <name type="scientific">Polyplax serrata</name>
    <name type="common">Common mouse louse</name>
    <dbReference type="NCBI Taxonomy" id="468196"/>
    <lineage>
        <taxon>Eukaryota</taxon>
        <taxon>Metazoa</taxon>
        <taxon>Ecdysozoa</taxon>
        <taxon>Arthropoda</taxon>
        <taxon>Hexapoda</taxon>
        <taxon>Insecta</taxon>
        <taxon>Pterygota</taxon>
        <taxon>Neoptera</taxon>
        <taxon>Paraneoptera</taxon>
        <taxon>Psocodea</taxon>
        <taxon>Troctomorpha</taxon>
        <taxon>Phthiraptera</taxon>
        <taxon>Anoplura</taxon>
        <taxon>Polyplacidae</taxon>
        <taxon>Polyplax</taxon>
    </lineage>
</organism>
<reference evidence="1 2" key="1">
    <citation type="submission" date="2023-09" db="EMBL/GenBank/DDBJ databases">
        <title>Genomes of two closely related lineages of the louse Polyplax serrata with different host specificities.</title>
        <authorList>
            <person name="Martinu J."/>
            <person name="Tarabai H."/>
            <person name="Stefka J."/>
            <person name="Hypsa V."/>
        </authorList>
    </citation>
    <scope>NUCLEOTIDE SEQUENCE [LARGE SCALE GENOMIC DNA]</scope>
    <source>
        <strain evidence="1">98ZLc_SE</strain>
    </source>
</reference>
<accession>A0ABR1ANC9</accession>
<comment type="caution">
    <text evidence="1">The sequence shown here is derived from an EMBL/GenBank/DDBJ whole genome shotgun (WGS) entry which is preliminary data.</text>
</comment>
<sequence length="207" mass="22935">MERKVTTVKMVYATQVINTGDEYPSPSQFEEWKLEAQKGAEFSKSTLNLPVSTRSASLKERFRRPSIQLMRLNKSEQNKPAVILECEILEDGTKCPETEETAVMKSNLYSSVRDRPSGYHKANCSGYNAVEPSRMKSSTSLANIASDIVVVSAGWFSSLRRPGRKRKKGNESSASVKAKSAWDLSNLAKLVRNTIASAISWGVCHLA</sequence>